<organism evidence="2 3">
    <name type="scientific">Pontibacter ummariensis</name>
    <dbReference type="NCBI Taxonomy" id="1610492"/>
    <lineage>
        <taxon>Bacteria</taxon>
        <taxon>Pseudomonadati</taxon>
        <taxon>Bacteroidota</taxon>
        <taxon>Cytophagia</taxon>
        <taxon>Cytophagales</taxon>
        <taxon>Hymenobacteraceae</taxon>
        <taxon>Pontibacter</taxon>
    </lineage>
</organism>
<evidence type="ECO:0000256" key="1">
    <source>
        <dbReference type="SAM" id="SignalP"/>
    </source>
</evidence>
<dbReference type="Proteomes" id="UP000198432">
    <property type="component" value="Unassembled WGS sequence"/>
</dbReference>
<gene>
    <name evidence="2" type="ORF">SAMN06296052_1459</name>
</gene>
<feature type="signal peptide" evidence="1">
    <location>
        <begin position="1"/>
        <end position="18"/>
    </location>
</feature>
<accession>A0A239LNT3</accession>
<keyword evidence="1" id="KW-0732">Signal</keyword>
<sequence>MKLLLVLLFLLPLTSCNTVEQQEKEDWQKITVGNYSFKFPADFNLIEETGIDSYVGRIEGDSINFFFDYGEYPNALALTPEQYLEDSTWVKDASYQFMESGKTYNVDMLPKVEVISMRKATLEDSLKWKGSDYVATGRHEKYVFDFPIYLPKETKEHDVSIDTFDNQYRKIVKAKNPKKGITGIHIKPLNGDIALTLVADSLTESQQELVAKILSTVRVK</sequence>
<name>A0A239LNT3_9BACT</name>
<dbReference type="EMBL" id="FZOQ01000045">
    <property type="protein sequence ID" value="SNT31548.1"/>
    <property type="molecule type" value="Genomic_DNA"/>
</dbReference>
<dbReference type="RefSeq" id="WP_089321900.1">
    <property type="nucleotide sequence ID" value="NZ_FZOQ01000045.1"/>
</dbReference>
<dbReference type="AlphaFoldDB" id="A0A239LNT3"/>
<reference evidence="3" key="1">
    <citation type="submission" date="2017-06" db="EMBL/GenBank/DDBJ databases">
        <authorList>
            <person name="Varghese N."/>
            <person name="Submissions S."/>
        </authorList>
    </citation>
    <scope>NUCLEOTIDE SEQUENCE [LARGE SCALE GENOMIC DNA]</scope>
    <source>
        <strain evidence="3">NKM1</strain>
    </source>
</reference>
<proteinExistence type="predicted"/>
<protein>
    <recommendedName>
        <fullName evidence="4">Lipoprotein</fullName>
    </recommendedName>
</protein>
<keyword evidence="3" id="KW-1185">Reference proteome</keyword>
<dbReference type="OrthoDB" id="676083at2"/>
<evidence type="ECO:0008006" key="4">
    <source>
        <dbReference type="Google" id="ProtNLM"/>
    </source>
</evidence>
<feature type="chain" id="PRO_5012918525" description="Lipoprotein" evidence="1">
    <location>
        <begin position="19"/>
        <end position="220"/>
    </location>
</feature>
<evidence type="ECO:0000313" key="2">
    <source>
        <dbReference type="EMBL" id="SNT31548.1"/>
    </source>
</evidence>
<evidence type="ECO:0000313" key="3">
    <source>
        <dbReference type="Proteomes" id="UP000198432"/>
    </source>
</evidence>